<sequence>MLKPAVSYSVPDDLNVRLVQVTDPHLFADPDTRLLGVNTAASLTAVLDCIQDAHHEPELLLATGDISQDYSPGSYRQFVELVTPLGLPCHYLPGNHDDVGVMAAHMRHQGIFAQQRILLGCWQILMLDSTVPGKAGGFMAEEQFELIEQAIAAEPARHVLLVMHHNPVLLNSAWLDKHWMTNGTDLLTRVAAYPQVKALLWGHVHQAMDSQYQGPHGQIKLLATPSSCIQFAPLAPEFTLDERQPGYRLLELRVDGSILTQVYRVPGNRFRADAEAGGY</sequence>
<dbReference type="GO" id="GO:0046872">
    <property type="term" value="F:metal ion binding"/>
    <property type="evidence" value="ECO:0007669"/>
    <property type="project" value="UniProtKB-KW"/>
</dbReference>
<evidence type="ECO:0000256" key="1">
    <source>
        <dbReference type="ARBA" id="ARBA00022723"/>
    </source>
</evidence>
<dbReference type="PANTHER" id="PTHR42988">
    <property type="entry name" value="PHOSPHOHYDROLASE"/>
    <property type="match status" value="1"/>
</dbReference>
<dbReference type="PANTHER" id="PTHR42988:SF2">
    <property type="entry name" value="CYCLIC NUCLEOTIDE PHOSPHODIESTERASE CBUA0032-RELATED"/>
    <property type="match status" value="1"/>
</dbReference>
<name>A0A972G0J8_9GAMM</name>
<dbReference type="InterPro" id="IPR026575">
    <property type="entry name" value="GpdQ/CpdA-like"/>
</dbReference>
<organism evidence="6 7">
    <name type="scientific">Shewanella salipaludis</name>
    <dbReference type="NCBI Taxonomy" id="2723052"/>
    <lineage>
        <taxon>Bacteria</taxon>
        <taxon>Pseudomonadati</taxon>
        <taxon>Pseudomonadota</taxon>
        <taxon>Gammaproteobacteria</taxon>
        <taxon>Alteromonadales</taxon>
        <taxon>Shewanellaceae</taxon>
        <taxon>Shewanella</taxon>
    </lineage>
</organism>
<protein>
    <submittedName>
        <fullName evidence="6">3',5'-cyclic-AMP phosphodiesterase</fullName>
        <ecNumber evidence="6">3.1.4.53</ecNumber>
    </submittedName>
</protein>
<dbReference type="InterPro" id="IPR004843">
    <property type="entry name" value="Calcineurin-like_PHP"/>
</dbReference>
<comment type="similarity">
    <text evidence="4">Belongs to the cyclic nucleotide phosphodiesterase class-III family.</text>
</comment>
<dbReference type="NCBIfam" id="NF008359">
    <property type="entry name" value="PRK11148.1"/>
    <property type="match status" value="1"/>
</dbReference>
<dbReference type="EMBL" id="JAAXYH010000005">
    <property type="protein sequence ID" value="NMH65296.1"/>
    <property type="molecule type" value="Genomic_DNA"/>
</dbReference>
<gene>
    <name evidence="6" type="primary">cpdA</name>
    <name evidence="6" type="ORF">HC757_08940</name>
</gene>
<dbReference type="EC" id="3.1.4.53" evidence="6"/>
<dbReference type="InterPro" id="IPR050884">
    <property type="entry name" value="CNP_phosphodiesterase-III"/>
</dbReference>
<proteinExistence type="inferred from homology"/>
<keyword evidence="2 6" id="KW-0378">Hydrolase</keyword>
<evidence type="ECO:0000256" key="2">
    <source>
        <dbReference type="ARBA" id="ARBA00022801"/>
    </source>
</evidence>
<comment type="caution">
    <text evidence="6">The sequence shown here is derived from an EMBL/GenBank/DDBJ whole genome shotgun (WGS) entry which is preliminary data.</text>
</comment>
<keyword evidence="1" id="KW-0479">Metal-binding</keyword>
<keyword evidence="3" id="KW-0408">Iron</keyword>
<dbReference type="Pfam" id="PF00149">
    <property type="entry name" value="Metallophos"/>
    <property type="match status" value="1"/>
</dbReference>
<dbReference type="SUPFAM" id="SSF56300">
    <property type="entry name" value="Metallo-dependent phosphatases"/>
    <property type="match status" value="1"/>
</dbReference>
<evidence type="ECO:0000313" key="6">
    <source>
        <dbReference type="EMBL" id="NMH65296.1"/>
    </source>
</evidence>
<dbReference type="CDD" id="cd07402">
    <property type="entry name" value="MPP_GpdQ"/>
    <property type="match status" value="1"/>
</dbReference>
<evidence type="ECO:0000313" key="7">
    <source>
        <dbReference type="Proteomes" id="UP000737113"/>
    </source>
</evidence>
<evidence type="ECO:0000256" key="3">
    <source>
        <dbReference type="ARBA" id="ARBA00023004"/>
    </source>
</evidence>
<feature type="domain" description="Calcineurin-like phosphoesterase" evidence="5">
    <location>
        <begin position="17"/>
        <end position="206"/>
    </location>
</feature>
<keyword evidence="7" id="KW-1185">Reference proteome</keyword>
<dbReference type="GO" id="GO:0004115">
    <property type="term" value="F:3',5'-cyclic-AMP phosphodiesterase activity"/>
    <property type="evidence" value="ECO:0007669"/>
    <property type="project" value="UniProtKB-EC"/>
</dbReference>
<dbReference type="Gene3D" id="3.60.21.10">
    <property type="match status" value="1"/>
</dbReference>
<dbReference type="RefSeq" id="WP_169564004.1">
    <property type="nucleotide sequence ID" value="NZ_JAAXYH010000005.1"/>
</dbReference>
<evidence type="ECO:0000256" key="4">
    <source>
        <dbReference type="ARBA" id="ARBA00025742"/>
    </source>
</evidence>
<dbReference type="InterPro" id="IPR029052">
    <property type="entry name" value="Metallo-depent_PP-like"/>
</dbReference>
<dbReference type="Proteomes" id="UP000737113">
    <property type="component" value="Unassembled WGS sequence"/>
</dbReference>
<reference evidence="6" key="1">
    <citation type="submission" date="2020-04" db="EMBL/GenBank/DDBJ databases">
        <title>Description of Shewanella salipaludis sp. nov., isolated from a salt marsh.</title>
        <authorList>
            <person name="Park S."/>
            <person name="Yoon J.-H."/>
        </authorList>
    </citation>
    <scope>NUCLEOTIDE SEQUENCE</scope>
    <source>
        <strain evidence="6">SHSM-M6</strain>
    </source>
</reference>
<accession>A0A972G0J8</accession>
<dbReference type="AlphaFoldDB" id="A0A972G0J8"/>
<evidence type="ECO:0000259" key="5">
    <source>
        <dbReference type="Pfam" id="PF00149"/>
    </source>
</evidence>